<accession>A0A4P9XVP8</accession>
<protein>
    <submittedName>
        <fullName evidence="1">Uncharacterized protein</fullName>
    </submittedName>
</protein>
<dbReference type="GO" id="GO:0051225">
    <property type="term" value="P:spindle assembly"/>
    <property type="evidence" value="ECO:0007669"/>
    <property type="project" value="InterPro"/>
</dbReference>
<dbReference type="EMBL" id="KZ992469">
    <property type="protein sequence ID" value="RKP10112.1"/>
    <property type="molecule type" value="Genomic_DNA"/>
</dbReference>
<dbReference type="Pfam" id="PF15003">
    <property type="entry name" value="HAUS2"/>
    <property type="match status" value="1"/>
</dbReference>
<dbReference type="OrthoDB" id="2436605at2759"/>
<proteinExistence type="predicted"/>
<name>A0A4P9XVP8_9FUNG</name>
<keyword evidence="2" id="KW-1185">Reference proteome</keyword>
<dbReference type="Proteomes" id="UP000271241">
    <property type="component" value="Unassembled WGS sequence"/>
</dbReference>
<dbReference type="STRING" id="78915.A0A4P9XVP8"/>
<sequence length="185" mass="20628">MRRLDYGRIARLVEATGVRTERVQDDHTVQLAEAFHALEAVEQRLWQARDNLATSTWQSRTFDVLHVTSIEQRAVALDRFAEQIHRLLDRRGTLLNMLKQPHIGEHVVVAPADQKLLASTLQDIARSLTCYADDTATARWLQSANLIDSAMTDALAQVTAVVAMYGNYADALSTAGDRLDELAST</sequence>
<organism evidence="1 2">
    <name type="scientific">Thamnocephalis sphaerospora</name>
    <dbReference type="NCBI Taxonomy" id="78915"/>
    <lineage>
        <taxon>Eukaryota</taxon>
        <taxon>Fungi</taxon>
        <taxon>Fungi incertae sedis</taxon>
        <taxon>Zoopagomycota</taxon>
        <taxon>Zoopagomycotina</taxon>
        <taxon>Zoopagomycetes</taxon>
        <taxon>Zoopagales</taxon>
        <taxon>Sigmoideomycetaceae</taxon>
        <taxon>Thamnocephalis</taxon>
    </lineage>
</organism>
<reference evidence="2" key="1">
    <citation type="journal article" date="2018" name="Nat. Microbiol.">
        <title>Leveraging single-cell genomics to expand the fungal tree of life.</title>
        <authorList>
            <person name="Ahrendt S.R."/>
            <person name="Quandt C.A."/>
            <person name="Ciobanu D."/>
            <person name="Clum A."/>
            <person name="Salamov A."/>
            <person name="Andreopoulos B."/>
            <person name="Cheng J.F."/>
            <person name="Woyke T."/>
            <person name="Pelin A."/>
            <person name="Henrissat B."/>
            <person name="Reynolds N.K."/>
            <person name="Benny G.L."/>
            <person name="Smith M.E."/>
            <person name="James T.Y."/>
            <person name="Grigoriev I.V."/>
        </authorList>
    </citation>
    <scope>NUCLEOTIDE SEQUENCE [LARGE SCALE GENOMIC DNA]</scope>
    <source>
        <strain evidence="2">RSA 1356</strain>
    </source>
</reference>
<evidence type="ECO:0000313" key="1">
    <source>
        <dbReference type="EMBL" id="RKP10112.1"/>
    </source>
</evidence>
<dbReference type="AlphaFoldDB" id="A0A4P9XVP8"/>
<gene>
    <name evidence="1" type="ORF">THASP1DRAFT_28089</name>
</gene>
<evidence type="ECO:0000313" key="2">
    <source>
        <dbReference type="Proteomes" id="UP000271241"/>
    </source>
</evidence>
<dbReference type="GO" id="GO:0031023">
    <property type="term" value="P:microtubule organizing center organization"/>
    <property type="evidence" value="ECO:0007669"/>
    <property type="project" value="InterPro"/>
</dbReference>
<dbReference type="InterPro" id="IPR028346">
    <property type="entry name" value="HAUS2"/>
</dbReference>